<dbReference type="InterPro" id="IPR000315">
    <property type="entry name" value="Znf_B-box"/>
</dbReference>
<evidence type="ECO:0000256" key="6">
    <source>
        <dbReference type="PROSITE-ProRule" id="PRU00024"/>
    </source>
</evidence>
<feature type="coiled-coil region" evidence="7">
    <location>
        <begin position="244"/>
        <end position="290"/>
    </location>
</feature>
<reference evidence="11" key="1">
    <citation type="submission" date="2025-08" db="UniProtKB">
        <authorList>
            <consortium name="Ensembl"/>
        </authorList>
    </citation>
    <scope>IDENTIFICATION</scope>
</reference>
<keyword evidence="1" id="KW-0399">Innate immunity</keyword>
<dbReference type="InterPro" id="IPR006574">
    <property type="entry name" value="PRY"/>
</dbReference>
<dbReference type="InterPro" id="IPR003877">
    <property type="entry name" value="SPRY_dom"/>
</dbReference>
<dbReference type="Gene3D" id="2.60.120.920">
    <property type="match status" value="1"/>
</dbReference>
<keyword evidence="5" id="KW-0391">Immunity</keyword>
<dbReference type="InterPro" id="IPR003879">
    <property type="entry name" value="Butyrophylin_SPRY"/>
</dbReference>
<dbReference type="SMART" id="SM00336">
    <property type="entry name" value="BBOX"/>
    <property type="match status" value="1"/>
</dbReference>
<dbReference type="PANTHER" id="PTHR25465:SF32">
    <property type="entry name" value="BLOODTHIRSTY-RELATED GENE FAMILY, MEMBER 16 ISOFORM X1-RELATED"/>
    <property type="match status" value="1"/>
</dbReference>
<evidence type="ECO:0000256" key="7">
    <source>
        <dbReference type="SAM" id="Coils"/>
    </source>
</evidence>
<dbReference type="SUPFAM" id="SSF57845">
    <property type="entry name" value="B-box zinc-binding domain"/>
    <property type="match status" value="1"/>
</dbReference>
<dbReference type="InterPro" id="IPR051051">
    <property type="entry name" value="E3_ubiq-ligase_TRIM/RNF"/>
</dbReference>
<protein>
    <submittedName>
        <fullName evidence="11">Uncharacterized protein</fullName>
    </submittedName>
</protein>
<evidence type="ECO:0000256" key="5">
    <source>
        <dbReference type="ARBA" id="ARBA00022859"/>
    </source>
</evidence>
<organism evidence="11 12">
    <name type="scientific">Paramormyrops kingsleyae</name>
    <dbReference type="NCBI Taxonomy" id="1676925"/>
    <lineage>
        <taxon>Eukaryota</taxon>
        <taxon>Metazoa</taxon>
        <taxon>Chordata</taxon>
        <taxon>Craniata</taxon>
        <taxon>Vertebrata</taxon>
        <taxon>Euteleostomi</taxon>
        <taxon>Actinopterygii</taxon>
        <taxon>Neopterygii</taxon>
        <taxon>Teleostei</taxon>
        <taxon>Osteoglossocephala</taxon>
        <taxon>Osteoglossomorpha</taxon>
        <taxon>Osteoglossiformes</taxon>
        <taxon>Mormyridae</taxon>
        <taxon>Paramormyrops</taxon>
    </lineage>
</organism>
<evidence type="ECO:0000259" key="10">
    <source>
        <dbReference type="PROSITE" id="PS50188"/>
    </source>
</evidence>
<dbReference type="PROSITE" id="PS50188">
    <property type="entry name" value="B302_SPRY"/>
    <property type="match status" value="1"/>
</dbReference>
<dbReference type="SMART" id="SM00589">
    <property type="entry name" value="PRY"/>
    <property type="match status" value="1"/>
</dbReference>
<evidence type="ECO:0000256" key="1">
    <source>
        <dbReference type="ARBA" id="ARBA00022588"/>
    </source>
</evidence>
<dbReference type="SMART" id="SM00184">
    <property type="entry name" value="RING"/>
    <property type="match status" value="1"/>
</dbReference>
<feature type="domain" description="B box-type" evidence="9">
    <location>
        <begin position="143"/>
        <end position="183"/>
    </location>
</feature>
<dbReference type="SUPFAM" id="SSF49899">
    <property type="entry name" value="Concanavalin A-like lectins/glucanases"/>
    <property type="match status" value="1"/>
</dbReference>
<dbReference type="GO" id="GO:0008270">
    <property type="term" value="F:zinc ion binding"/>
    <property type="evidence" value="ECO:0007669"/>
    <property type="project" value="UniProtKB-KW"/>
</dbReference>
<evidence type="ECO:0000313" key="12">
    <source>
        <dbReference type="Proteomes" id="UP000261540"/>
    </source>
</evidence>
<dbReference type="Gene3D" id="3.30.160.60">
    <property type="entry name" value="Classic Zinc Finger"/>
    <property type="match status" value="1"/>
</dbReference>
<dbReference type="Pfam" id="PF25600">
    <property type="entry name" value="TRIM_CC"/>
    <property type="match status" value="1"/>
</dbReference>
<keyword evidence="3 6" id="KW-0863">Zinc-finger</keyword>
<dbReference type="Proteomes" id="UP000261540">
    <property type="component" value="Unplaced"/>
</dbReference>
<dbReference type="InterPro" id="IPR001870">
    <property type="entry name" value="B30.2/SPRY"/>
</dbReference>
<reference evidence="11" key="2">
    <citation type="submission" date="2025-09" db="UniProtKB">
        <authorList>
            <consortium name="Ensembl"/>
        </authorList>
    </citation>
    <scope>IDENTIFICATION</scope>
</reference>
<dbReference type="CDD" id="cd19769">
    <property type="entry name" value="Bbox2_TRIM16-like"/>
    <property type="match status" value="1"/>
</dbReference>
<evidence type="ECO:0000256" key="3">
    <source>
        <dbReference type="ARBA" id="ARBA00022771"/>
    </source>
</evidence>
<dbReference type="GO" id="GO:0045087">
    <property type="term" value="P:innate immune response"/>
    <property type="evidence" value="ECO:0007669"/>
    <property type="project" value="UniProtKB-KW"/>
</dbReference>
<dbReference type="PROSITE" id="PS50119">
    <property type="entry name" value="ZF_BBOX"/>
    <property type="match status" value="1"/>
</dbReference>
<dbReference type="Pfam" id="PF15227">
    <property type="entry name" value="zf-C3HC4_4"/>
    <property type="match status" value="1"/>
</dbReference>
<keyword evidence="4" id="KW-0862">Zinc</keyword>
<evidence type="ECO:0000259" key="9">
    <source>
        <dbReference type="PROSITE" id="PS50119"/>
    </source>
</evidence>
<feature type="domain" description="RING-type" evidence="8">
    <location>
        <begin position="15"/>
        <end position="55"/>
    </location>
</feature>
<proteinExistence type="predicted"/>
<dbReference type="Gene3D" id="4.10.830.40">
    <property type="match status" value="1"/>
</dbReference>
<dbReference type="GO" id="GO:0005737">
    <property type="term" value="C:cytoplasm"/>
    <property type="evidence" value="ECO:0007669"/>
    <property type="project" value="UniProtKB-ARBA"/>
</dbReference>
<dbReference type="SUPFAM" id="SSF57850">
    <property type="entry name" value="RING/U-box"/>
    <property type="match status" value="1"/>
</dbReference>
<dbReference type="Pfam" id="PF00622">
    <property type="entry name" value="SPRY"/>
    <property type="match status" value="1"/>
</dbReference>
<dbReference type="Ensembl" id="ENSPKIT00000013560.1">
    <property type="protein sequence ID" value="ENSPKIP00000032688.1"/>
    <property type="gene ID" value="ENSPKIG00000012552.1"/>
</dbReference>
<dbReference type="PROSITE" id="PS00518">
    <property type="entry name" value="ZF_RING_1"/>
    <property type="match status" value="1"/>
</dbReference>
<keyword evidence="7" id="KW-0175">Coiled coil</keyword>
<evidence type="ECO:0000256" key="4">
    <source>
        <dbReference type="ARBA" id="ARBA00022833"/>
    </source>
</evidence>
<dbReference type="Pfam" id="PF13765">
    <property type="entry name" value="PRY"/>
    <property type="match status" value="1"/>
</dbReference>
<dbReference type="Pfam" id="PF00643">
    <property type="entry name" value="zf-B_box"/>
    <property type="match status" value="1"/>
</dbReference>
<dbReference type="InterPro" id="IPR017907">
    <property type="entry name" value="Znf_RING_CS"/>
</dbReference>
<keyword evidence="2" id="KW-0479">Metal-binding</keyword>
<dbReference type="PROSITE" id="PS50089">
    <property type="entry name" value="ZF_RING_2"/>
    <property type="match status" value="1"/>
</dbReference>
<dbReference type="PANTHER" id="PTHR25465">
    <property type="entry name" value="B-BOX DOMAIN CONTAINING"/>
    <property type="match status" value="1"/>
</dbReference>
<dbReference type="FunFam" id="2.60.120.920:FF:000004">
    <property type="entry name" value="Butyrophilin subfamily 1 member A1"/>
    <property type="match status" value="1"/>
</dbReference>
<dbReference type="InterPro" id="IPR058030">
    <property type="entry name" value="TRIM8/14/16/25/29/45/65_CC"/>
</dbReference>
<dbReference type="Gene3D" id="3.30.40.10">
    <property type="entry name" value="Zinc/RING finger domain, C3HC4 (zinc finger)"/>
    <property type="match status" value="1"/>
</dbReference>
<sequence>MASSGTLMSEEQFKCFICSNVFTSPVSTPCGHSFCISCINKFWDCSEILRCPKCEEIFLERPELRENTFAKEMVEQFKKRTANGSETISPRPEVPCDVCTGQKLRAQKSCLVCLTSYCKTHLEPHLRVAALKRHKLVDPVKNLEDRMCKKHERPLQLFCKQDQMCVCVLCTETEHEKHDTVPVEREWAVRKNQVGVTGTEIQQMIQVRLKKVEDLKQSVKLSKVSSSRETEECVQVFTDLVRSIEKSQAQLIQMMEEKQKAAEQRTKGLIEELGKEIAELHKRYTELEELSQTEDHIYFLQGLPSLCSIPQTKSWSDITVHSELFVGTVRSAVSRLESLLKMQEIKLCEKELMRISQYAVNVTLDPKTANAWLVMSVDGKQVKDGNSQQHLPDTPERFDTAPIVLGKESFSSGRHYWEVEVGQKTAWDLGVASASVKRKGVVRLTPQDGYWTVCLRRMNEYRACADEAVMLTVDAKPQKVGLYVDYEAGQVSFYNVEAKSHIYTFHGCIFTEKILPFFNPDLNDNGDNEAPLVISPVSVREEGVCL</sequence>
<dbReference type="InterPro" id="IPR013083">
    <property type="entry name" value="Znf_RING/FYVE/PHD"/>
</dbReference>
<evidence type="ECO:0000313" key="11">
    <source>
        <dbReference type="Ensembl" id="ENSPKIP00000032688.1"/>
    </source>
</evidence>
<dbReference type="InterPro" id="IPR013320">
    <property type="entry name" value="ConA-like_dom_sf"/>
</dbReference>
<dbReference type="STRING" id="1676925.ENSPKIP00000032688"/>
<accession>A0A3B3SQR2</accession>
<evidence type="ECO:0000256" key="2">
    <source>
        <dbReference type="ARBA" id="ARBA00022723"/>
    </source>
</evidence>
<feature type="domain" description="B30.2/SPRY" evidence="10">
    <location>
        <begin position="341"/>
        <end position="539"/>
    </location>
</feature>
<keyword evidence="12" id="KW-1185">Reference proteome</keyword>
<evidence type="ECO:0000259" key="8">
    <source>
        <dbReference type="PROSITE" id="PS50089"/>
    </source>
</evidence>
<dbReference type="GeneTree" id="ENSGT01040000240385"/>
<dbReference type="PRINTS" id="PR01407">
    <property type="entry name" value="BUTYPHLNCDUF"/>
</dbReference>
<dbReference type="SMART" id="SM00449">
    <property type="entry name" value="SPRY"/>
    <property type="match status" value="1"/>
</dbReference>
<dbReference type="AlphaFoldDB" id="A0A3B3SQR2"/>
<dbReference type="InterPro" id="IPR043136">
    <property type="entry name" value="B30.2/SPRY_sf"/>
</dbReference>
<dbReference type="InterPro" id="IPR001841">
    <property type="entry name" value="Znf_RING"/>
</dbReference>
<dbReference type="CDD" id="cd13733">
    <property type="entry name" value="SPRY_PRY_C-I_1"/>
    <property type="match status" value="1"/>
</dbReference>
<name>A0A3B3SQR2_9TELE</name>